<feature type="domain" description="FHA" evidence="2">
    <location>
        <begin position="27"/>
        <end position="77"/>
    </location>
</feature>
<feature type="transmembrane region" description="Helical" evidence="1">
    <location>
        <begin position="246"/>
        <end position="265"/>
    </location>
</feature>
<evidence type="ECO:0000256" key="1">
    <source>
        <dbReference type="SAM" id="Phobius"/>
    </source>
</evidence>
<dbReference type="EMBL" id="JBHLXJ010000013">
    <property type="protein sequence ID" value="MFC0350391.1"/>
    <property type="molecule type" value="Genomic_DNA"/>
</dbReference>
<evidence type="ECO:0000313" key="4">
    <source>
        <dbReference type="Proteomes" id="UP001589844"/>
    </source>
</evidence>
<protein>
    <submittedName>
        <fullName evidence="3">FHA domain-containing protein</fullName>
    </submittedName>
</protein>
<dbReference type="InterPro" id="IPR000253">
    <property type="entry name" value="FHA_dom"/>
</dbReference>
<feature type="transmembrane region" description="Helical" evidence="1">
    <location>
        <begin position="221"/>
        <end position="239"/>
    </location>
</feature>
<organism evidence="3 4">
    <name type="scientific">Undibacterium danionis</name>
    <dbReference type="NCBI Taxonomy" id="1812100"/>
    <lineage>
        <taxon>Bacteria</taxon>
        <taxon>Pseudomonadati</taxon>
        <taxon>Pseudomonadota</taxon>
        <taxon>Betaproteobacteria</taxon>
        <taxon>Burkholderiales</taxon>
        <taxon>Oxalobacteraceae</taxon>
        <taxon>Undibacterium</taxon>
    </lineage>
</organism>
<dbReference type="SMART" id="SM00240">
    <property type="entry name" value="FHA"/>
    <property type="match status" value="1"/>
</dbReference>
<dbReference type="PROSITE" id="PS50006">
    <property type="entry name" value="FHA_DOMAIN"/>
    <property type="match status" value="1"/>
</dbReference>
<keyword evidence="1" id="KW-1133">Transmembrane helix</keyword>
<dbReference type="CDD" id="cd00060">
    <property type="entry name" value="FHA"/>
    <property type="match status" value="1"/>
</dbReference>
<evidence type="ECO:0000259" key="2">
    <source>
        <dbReference type="PROSITE" id="PS50006"/>
    </source>
</evidence>
<accession>A0ABV6IEZ4</accession>
<dbReference type="InterPro" id="IPR008984">
    <property type="entry name" value="SMAD_FHA_dom_sf"/>
</dbReference>
<name>A0ABV6IEZ4_9BURK</name>
<reference evidence="3 4" key="1">
    <citation type="submission" date="2024-09" db="EMBL/GenBank/DDBJ databases">
        <authorList>
            <person name="Sun Q."/>
            <person name="Mori K."/>
        </authorList>
    </citation>
    <scope>NUCLEOTIDE SEQUENCE [LARGE SCALE GENOMIC DNA]</scope>
    <source>
        <strain evidence="3 4">CCM 8677</strain>
    </source>
</reference>
<gene>
    <name evidence="3" type="ORF">ACFFJH_11280</name>
</gene>
<keyword evidence="1" id="KW-0472">Membrane</keyword>
<dbReference type="RefSeq" id="WP_390212648.1">
    <property type="nucleotide sequence ID" value="NZ_JBHLXJ010000013.1"/>
</dbReference>
<dbReference type="Pfam" id="PF00498">
    <property type="entry name" value="FHA"/>
    <property type="match status" value="1"/>
</dbReference>
<dbReference type="SUPFAM" id="SSF49879">
    <property type="entry name" value="SMAD/FHA domain"/>
    <property type="match status" value="1"/>
</dbReference>
<comment type="caution">
    <text evidence="3">The sequence shown here is derived from an EMBL/GenBank/DDBJ whole genome shotgun (WGS) entry which is preliminary data.</text>
</comment>
<dbReference type="Proteomes" id="UP001589844">
    <property type="component" value="Unassembled WGS sequence"/>
</dbReference>
<feature type="transmembrane region" description="Helical" evidence="1">
    <location>
        <begin position="152"/>
        <end position="172"/>
    </location>
</feature>
<feature type="transmembrane region" description="Helical" evidence="1">
    <location>
        <begin position="122"/>
        <end position="140"/>
    </location>
</feature>
<dbReference type="Gene3D" id="2.60.200.20">
    <property type="match status" value="1"/>
</dbReference>
<keyword evidence="1" id="KW-0812">Transmembrane</keyword>
<evidence type="ECO:0000313" key="3">
    <source>
        <dbReference type="EMBL" id="MFC0350391.1"/>
    </source>
</evidence>
<feature type="transmembrane region" description="Helical" evidence="1">
    <location>
        <begin position="184"/>
        <end position="209"/>
    </location>
</feature>
<keyword evidence="4" id="KW-1185">Reference proteome</keyword>
<proteinExistence type="predicted"/>
<sequence length="323" mass="37061">MSAEYFLEILSRNGEVEGRQKFDSLPIRLGRAYDNDYILEDPHTAAHHAQIELNEQDHLQIRDLGSKNGITYQNRRHHTLELDGNRVLRLGQTLIRVRDRDFVVEPEIVDVNNYRWEGWRPALAAFLLIIFQSAFTKWISQSEAFSFTVYTQYTIGMLLSALVWSGLWAGANRLFAAHPRFGRHLFIAASGFLAMQICVIIATLAGFIFSWEVLPRYRSHTQILCLGFMIYFHLITISAKASRRKLWAVMFCAALASGTMLMSKYKNTGSFSDDLYMGDLFSPNLRLSKDISVDEFSKDAELLKEKLDKERLESLAEAEDDDD</sequence>